<dbReference type="Proteomes" id="UP000800981">
    <property type="component" value="Unassembled WGS sequence"/>
</dbReference>
<dbReference type="Pfam" id="PF08811">
    <property type="entry name" value="DUF1800"/>
    <property type="match status" value="1"/>
</dbReference>
<name>A0ABX0GS39_9ACTN</name>
<dbReference type="InterPro" id="IPR014917">
    <property type="entry name" value="DUF1800"/>
</dbReference>
<dbReference type="EMBL" id="JAANNP010000001">
    <property type="protein sequence ID" value="NHC12585.1"/>
    <property type="molecule type" value="Genomic_DNA"/>
</dbReference>
<dbReference type="RefSeq" id="WP_166277092.1">
    <property type="nucleotide sequence ID" value="NZ_JAANNP010000001.1"/>
</dbReference>
<keyword evidence="3" id="KW-1185">Reference proteome</keyword>
<accession>A0ABX0GS39</accession>
<evidence type="ECO:0000313" key="2">
    <source>
        <dbReference type="EMBL" id="NHC12585.1"/>
    </source>
</evidence>
<proteinExistence type="predicted"/>
<gene>
    <name evidence="2" type="ORF">G9H71_02155</name>
</gene>
<evidence type="ECO:0000256" key="1">
    <source>
        <dbReference type="SAM" id="SignalP"/>
    </source>
</evidence>
<comment type="caution">
    <text evidence="2">The sequence shown here is derived from an EMBL/GenBank/DDBJ whole genome shotgun (WGS) entry which is preliminary data.</text>
</comment>
<feature type="signal peptide" evidence="1">
    <location>
        <begin position="1"/>
        <end position="35"/>
    </location>
</feature>
<dbReference type="InterPro" id="IPR006311">
    <property type="entry name" value="TAT_signal"/>
</dbReference>
<reference evidence="2 3" key="1">
    <citation type="submission" date="2020-03" db="EMBL/GenBank/DDBJ databases">
        <title>Two novel Motilibacter sp.</title>
        <authorList>
            <person name="Liu S."/>
        </authorList>
    </citation>
    <scope>NUCLEOTIDE SEQUENCE [LARGE SCALE GENOMIC DNA]</scope>
    <source>
        <strain evidence="2 3">E257</strain>
    </source>
</reference>
<organism evidence="2 3">
    <name type="scientific">Motilibacter deserti</name>
    <dbReference type="NCBI Taxonomy" id="2714956"/>
    <lineage>
        <taxon>Bacteria</taxon>
        <taxon>Bacillati</taxon>
        <taxon>Actinomycetota</taxon>
        <taxon>Actinomycetes</taxon>
        <taxon>Motilibacterales</taxon>
        <taxon>Motilibacteraceae</taxon>
        <taxon>Motilibacter</taxon>
    </lineage>
</organism>
<evidence type="ECO:0000313" key="3">
    <source>
        <dbReference type="Proteomes" id="UP000800981"/>
    </source>
</evidence>
<sequence>MTVPSSPLARRALLRGALAAGAAAALSTRASSASAAEIAPADINLHLLSRATYGPTQAALDEARALGLAGWLSAQLDPASIDDVQTDELLTRWPMLSMSAAEVRAAFPNGNWAVMYALREATVARAVWSRRQLFEVMVDFWANHLNVPNPSSEVWDVRHLYDRDVIRAHALGRFADMLIASAKHPAMLRYLDNANSTKNKPNENYARESLELHSVGVDAGYTEQDVKQAALLLTGFTVTSTDWTYAFVPSRHYVGRVTIMGFTHPNSTAADGEAAAVAYLDYLAHHPATARRIAHKLVERFITDTPPPQLVEWLAQVYLQNDTRIAPVLTALFQNAWFFSSPGQKARMPFEDVVATVRILGIGPEPAGVDGVKYLVSAANNVGQPPQGWAAPNGYPQVAAAWSSSSATVARWNLHYSLATASQAKTLVHQARAAWLPTPLPATHGELVDVLCDRLLQRRSPAKRDALCAYLGVTPATKLTATSAAATSKLQTLVAMLLDAPDFFLR</sequence>
<feature type="chain" id="PRO_5045931913" evidence="1">
    <location>
        <begin position="36"/>
        <end position="506"/>
    </location>
</feature>
<protein>
    <submittedName>
        <fullName evidence="2">DUF1800 domain-containing protein</fullName>
    </submittedName>
</protein>
<dbReference type="PROSITE" id="PS51318">
    <property type="entry name" value="TAT"/>
    <property type="match status" value="1"/>
</dbReference>
<keyword evidence="1" id="KW-0732">Signal</keyword>